<keyword evidence="6" id="KW-0227">DNA damage</keyword>
<sequence>MPSTAPEAAGMTLVVHVAAAVIRGEQQRILIARRPVGKHQGGLWEFPGGKVEPGESVESALARELLEELGITVEAARPLIKIRHDYPDKSVLLDVWEVTRFAGHAHGVEGQPVAWVMPEALPGYRFPEANLPIINAARLPDRYLITPEGLTPQALLEGLARALAQGVRLVQLRAPGLDEASYRELARQALVLCQGRAWLMLKGPLHWQDEFPEAGWHLTARQLREPLQRRPGGWLAASCHSEEELRLAAEAGVDFVTLSPVQSTASHPGSPALGWEQASALLQGCRLPAYLLGGLGPQMLSRALAAGAQGVAGIRSFWPA</sequence>
<evidence type="ECO:0000256" key="5">
    <source>
        <dbReference type="ARBA" id="ARBA00022723"/>
    </source>
</evidence>
<dbReference type="Pfam" id="PF02581">
    <property type="entry name" value="TMP-TENI"/>
    <property type="match status" value="1"/>
</dbReference>
<dbReference type="PANTHER" id="PTHR47707:SF1">
    <property type="entry name" value="NUDIX HYDROLASE FAMILY PROTEIN"/>
    <property type="match status" value="1"/>
</dbReference>
<dbReference type="PROSITE" id="PS51462">
    <property type="entry name" value="NUDIX"/>
    <property type="match status" value="1"/>
</dbReference>
<dbReference type="PRINTS" id="PR00502">
    <property type="entry name" value="NUDIXFAMILY"/>
</dbReference>
<evidence type="ECO:0000259" key="17">
    <source>
        <dbReference type="PROSITE" id="PS51462"/>
    </source>
</evidence>
<dbReference type="GO" id="GO:0016787">
    <property type="term" value="F:hydrolase activity"/>
    <property type="evidence" value="ECO:0007669"/>
    <property type="project" value="UniProtKB-KW"/>
</dbReference>
<dbReference type="Proteomes" id="UP001595630">
    <property type="component" value="Unassembled WGS sequence"/>
</dbReference>
<comment type="caution">
    <text evidence="18">The sequence shown here is derived from an EMBL/GenBank/DDBJ whole genome shotgun (WGS) entry which is preliminary data.</text>
</comment>
<dbReference type="InterPro" id="IPR015797">
    <property type="entry name" value="NUDIX_hydrolase-like_dom_sf"/>
</dbReference>
<dbReference type="InterPro" id="IPR029119">
    <property type="entry name" value="MutY_C"/>
</dbReference>
<keyword evidence="19" id="KW-1185">Reference proteome</keyword>
<organism evidence="18 19">
    <name type="scientific">Stutzerimonas tarimensis</name>
    <dbReference type="NCBI Taxonomy" id="1507735"/>
    <lineage>
        <taxon>Bacteria</taxon>
        <taxon>Pseudomonadati</taxon>
        <taxon>Pseudomonadota</taxon>
        <taxon>Gammaproteobacteria</taxon>
        <taxon>Pseudomonadales</taxon>
        <taxon>Pseudomonadaceae</taxon>
        <taxon>Stutzerimonas</taxon>
    </lineage>
</organism>
<evidence type="ECO:0000256" key="4">
    <source>
        <dbReference type="ARBA" id="ARBA00022705"/>
    </source>
</evidence>
<dbReference type="SUPFAM" id="SSF55811">
    <property type="entry name" value="Nudix"/>
    <property type="match status" value="1"/>
</dbReference>
<dbReference type="Gene3D" id="3.20.20.70">
    <property type="entry name" value="Aldolase class I"/>
    <property type="match status" value="1"/>
</dbReference>
<evidence type="ECO:0000256" key="8">
    <source>
        <dbReference type="ARBA" id="ARBA00022842"/>
    </source>
</evidence>
<accession>A0ABV7T0A7</accession>
<dbReference type="NCBIfam" id="NF006530">
    <property type="entry name" value="PRK08999.1"/>
    <property type="match status" value="1"/>
</dbReference>
<feature type="domain" description="Nudix hydrolase" evidence="17">
    <location>
        <begin position="12"/>
        <end position="156"/>
    </location>
</feature>
<evidence type="ECO:0000256" key="7">
    <source>
        <dbReference type="ARBA" id="ARBA00022801"/>
    </source>
</evidence>
<keyword evidence="3" id="KW-0515">Mutator protein</keyword>
<evidence type="ECO:0000256" key="6">
    <source>
        <dbReference type="ARBA" id="ARBA00022763"/>
    </source>
</evidence>
<evidence type="ECO:0000256" key="14">
    <source>
        <dbReference type="ARBA" id="ARBA00041592"/>
    </source>
</evidence>
<comment type="catalytic activity">
    <reaction evidence="11">
        <text>8-oxo-GTP + H2O = 8-oxo-GMP + diphosphate + H(+)</text>
        <dbReference type="Rhea" id="RHEA:67616"/>
        <dbReference type="ChEBI" id="CHEBI:15377"/>
        <dbReference type="ChEBI" id="CHEBI:15378"/>
        <dbReference type="ChEBI" id="CHEBI:33019"/>
        <dbReference type="ChEBI" id="CHEBI:143553"/>
        <dbReference type="ChEBI" id="CHEBI:145694"/>
    </reaction>
</comment>
<dbReference type="InterPro" id="IPR020084">
    <property type="entry name" value="NUDIX_hydrolase_CS"/>
</dbReference>
<dbReference type="Pfam" id="PF14815">
    <property type="entry name" value="NUDIX_4"/>
    <property type="match status" value="1"/>
</dbReference>
<evidence type="ECO:0000256" key="12">
    <source>
        <dbReference type="ARBA" id="ARBA00038905"/>
    </source>
</evidence>
<dbReference type="InterPro" id="IPR020476">
    <property type="entry name" value="Nudix_hydrolase"/>
</dbReference>
<comment type="similarity">
    <text evidence="2">Belongs to the Nudix hydrolase family.</text>
</comment>
<dbReference type="InterPro" id="IPR003561">
    <property type="entry name" value="Mutator_MutT"/>
</dbReference>
<evidence type="ECO:0000256" key="3">
    <source>
        <dbReference type="ARBA" id="ARBA00022457"/>
    </source>
</evidence>
<dbReference type="CDD" id="cd03425">
    <property type="entry name" value="NUDIX_MutT_NudA_like"/>
    <property type="match status" value="1"/>
</dbReference>
<evidence type="ECO:0000256" key="15">
    <source>
        <dbReference type="ARBA" id="ARBA00041979"/>
    </source>
</evidence>
<keyword evidence="5" id="KW-0479">Metal-binding</keyword>
<dbReference type="CDD" id="cd00564">
    <property type="entry name" value="TMP_TenI"/>
    <property type="match status" value="1"/>
</dbReference>
<evidence type="ECO:0000256" key="9">
    <source>
        <dbReference type="ARBA" id="ARBA00023204"/>
    </source>
</evidence>
<evidence type="ECO:0000256" key="10">
    <source>
        <dbReference type="ARBA" id="ARBA00035861"/>
    </source>
</evidence>
<dbReference type="InterPro" id="IPR000086">
    <property type="entry name" value="NUDIX_hydrolase_dom"/>
</dbReference>
<dbReference type="EMBL" id="JBHRXZ010000003">
    <property type="protein sequence ID" value="MFC3606595.1"/>
    <property type="molecule type" value="Genomic_DNA"/>
</dbReference>
<evidence type="ECO:0000256" key="13">
    <source>
        <dbReference type="ARBA" id="ARBA00040794"/>
    </source>
</evidence>
<dbReference type="Gene3D" id="3.90.79.10">
    <property type="entry name" value="Nucleoside Triphosphate Pyrophosphohydrolase"/>
    <property type="match status" value="1"/>
</dbReference>
<dbReference type="InterPro" id="IPR022998">
    <property type="entry name" value="ThiamineP_synth_TenI"/>
</dbReference>
<dbReference type="InterPro" id="IPR047127">
    <property type="entry name" value="MutT-like"/>
</dbReference>
<evidence type="ECO:0000256" key="2">
    <source>
        <dbReference type="ARBA" id="ARBA00005582"/>
    </source>
</evidence>
<dbReference type="InterPro" id="IPR036206">
    <property type="entry name" value="ThiamineP_synth_sf"/>
</dbReference>
<dbReference type="EC" id="3.6.1.55" evidence="12"/>
<name>A0ABV7T0A7_9GAMM</name>
<evidence type="ECO:0000313" key="19">
    <source>
        <dbReference type="Proteomes" id="UP001595630"/>
    </source>
</evidence>
<dbReference type="InterPro" id="IPR013785">
    <property type="entry name" value="Aldolase_TIM"/>
</dbReference>
<comment type="cofactor">
    <cofactor evidence="1">
        <name>Mg(2+)</name>
        <dbReference type="ChEBI" id="CHEBI:18420"/>
    </cofactor>
</comment>
<keyword evidence="8" id="KW-0460">Magnesium</keyword>
<protein>
    <recommendedName>
        <fullName evidence="13">8-oxo-dGTP diphosphatase</fullName>
        <ecNumber evidence="12">3.6.1.55</ecNumber>
    </recommendedName>
    <alternativeName>
        <fullName evidence="16">7,8-dihydro-8-oxoguanine-triphosphatase</fullName>
    </alternativeName>
    <alternativeName>
        <fullName evidence="15">Mutator protein MutT</fullName>
    </alternativeName>
    <alternativeName>
        <fullName evidence="14">dGTP pyrophosphohydrolase</fullName>
    </alternativeName>
</protein>
<evidence type="ECO:0000256" key="1">
    <source>
        <dbReference type="ARBA" id="ARBA00001946"/>
    </source>
</evidence>
<proteinExistence type="inferred from homology"/>
<dbReference type="PANTHER" id="PTHR47707">
    <property type="entry name" value="8-OXO-DGTP DIPHOSPHATASE"/>
    <property type="match status" value="1"/>
</dbReference>
<dbReference type="PROSITE" id="PS00893">
    <property type="entry name" value="NUDIX_BOX"/>
    <property type="match status" value="1"/>
</dbReference>
<gene>
    <name evidence="18" type="ORF">ACFOMF_02185</name>
</gene>
<dbReference type="SUPFAM" id="SSF51391">
    <property type="entry name" value="Thiamin phosphate synthase"/>
    <property type="match status" value="1"/>
</dbReference>
<reference evidence="19" key="1">
    <citation type="journal article" date="2019" name="Int. J. Syst. Evol. Microbiol.">
        <title>The Global Catalogue of Microorganisms (GCM) 10K type strain sequencing project: providing services to taxonomists for standard genome sequencing and annotation.</title>
        <authorList>
            <consortium name="The Broad Institute Genomics Platform"/>
            <consortium name="The Broad Institute Genome Sequencing Center for Infectious Disease"/>
            <person name="Wu L."/>
            <person name="Ma J."/>
        </authorList>
    </citation>
    <scope>NUCLEOTIDE SEQUENCE [LARGE SCALE GENOMIC DNA]</scope>
    <source>
        <strain evidence="19">KCTC 42447</strain>
    </source>
</reference>
<evidence type="ECO:0000256" key="16">
    <source>
        <dbReference type="ARBA" id="ARBA00042798"/>
    </source>
</evidence>
<keyword evidence="9" id="KW-0234">DNA repair</keyword>
<comment type="catalytic activity">
    <reaction evidence="10">
        <text>8-oxo-dGTP + H2O = 8-oxo-dGMP + diphosphate + H(+)</text>
        <dbReference type="Rhea" id="RHEA:31575"/>
        <dbReference type="ChEBI" id="CHEBI:15377"/>
        <dbReference type="ChEBI" id="CHEBI:15378"/>
        <dbReference type="ChEBI" id="CHEBI:33019"/>
        <dbReference type="ChEBI" id="CHEBI:63224"/>
        <dbReference type="ChEBI" id="CHEBI:77896"/>
        <dbReference type="EC" id="3.6.1.55"/>
    </reaction>
</comment>
<keyword evidence="4" id="KW-0235">DNA replication</keyword>
<dbReference type="NCBIfam" id="TIGR00586">
    <property type="entry name" value="mutt"/>
    <property type="match status" value="1"/>
</dbReference>
<evidence type="ECO:0000256" key="11">
    <source>
        <dbReference type="ARBA" id="ARBA00036904"/>
    </source>
</evidence>
<keyword evidence="7 18" id="KW-0378">Hydrolase</keyword>
<dbReference type="RefSeq" id="WP_386360774.1">
    <property type="nucleotide sequence ID" value="NZ_JBHRXZ010000003.1"/>
</dbReference>
<evidence type="ECO:0000313" key="18">
    <source>
        <dbReference type="EMBL" id="MFC3606595.1"/>
    </source>
</evidence>